<protein>
    <submittedName>
        <fullName evidence="1">Uncharacterized protein</fullName>
    </submittedName>
</protein>
<name>A0A2J7TFW4_METSI</name>
<evidence type="ECO:0000313" key="1">
    <source>
        <dbReference type="EMBL" id="PNG25652.1"/>
    </source>
</evidence>
<organism evidence="1 2">
    <name type="scientific">Methylocella silvestris</name>
    <dbReference type="NCBI Taxonomy" id="199596"/>
    <lineage>
        <taxon>Bacteria</taxon>
        <taxon>Pseudomonadati</taxon>
        <taxon>Pseudomonadota</taxon>
        <taxon>Alphaproteobacteria</taxon>
        <taxon>Hyphomicrobiales</taxon>
        <taxon>Beijerinckiaceae</taxon>
        <taxon>Methylocella</taxon>
    </lineage>
</organism>
<evidence type="ECO:0000313" key="2">
    <source>
        <dbReference type="Proteomes" id="UP000236286"/>
    </source>
</evidence>
<sequence length="68" mass="7649">MILHDDKLALQLPPFAGRVFNGLRLGADARTYSEFGHRSSMPLLNWPARRGGKIEAAQRVKLQFITTI</sequence>
<dbReference type="AlphaFoldDB" id="A0A2J7TFW4"/>
<gene>
    <name evidence="1" type="ORF">CR492_12040</name>
</gene>
<proteinExistence type="predicted"/>
<reference evidence="1 2" key="1">
    <citation type="submission" date="2017-10" db="EMBL/GenBank/DDBJ databases">
        <title>Genome announcement of Methylocella silvestris TVC from permafrost.</title>
        <authorList>
            <person name="Wang J."/>
            <person name="Geng K."/>
            <person name="Ul-Haque F."/>
            <person name="Crombie A.T."/>
            <person name="Street L.E."/>
            <person name="Wookey P.A."/>
            <person name="Murrell J.C."/>
            <person name="Pratscher J."/>
        </authorList>
    </citation>
    <scope>NUCLEOTIDE SEQUENCE [LARGE SCALE GENOMIC DNA]</scope>
    <source>
        <strain evidence="1 2">TVC</strain>
    </source>
</reference>
<comment type="caution">
    <text evidence="1">The sequence shown here is derived from an EMBL/GenBank/DDBJ whole genome shotgun (WGS) entry which is preliminary data.</text>
</comment>
<dbReference type="Proteomes" id="UP000236286">
    <property type="component" value="Unassembled WGS sequence"/>
</dbReference>
<dbReference type="EMBL" id="PDZR01000013">
    <property type="protein sequence ID" value="PNG25652.1"/>
    <property type="molecule type" value="Genomic_DNA"/>
</dbReference>
<accession>A0A2J7TFW4</accession>